<feature type="transmembrane region" description="Helical" evidence="6">
    <location>
        <begin position="405"/>
        <end position="427"/>
    </location>
</feature>
<sequence length="685" mass="76338">MTRKDLSTMNRIKGSLLEYAFKKHAFEYGDLNSENVLIFVGGLTDKLATVPYVPFLSGELNKMGWSVVQIEFTSSHIGWGTGSLARDHSEIAELVRFLKSKQGGARKKIGIMGHSTGCQNTIYYFCKAERNKDYDELDFGIIQASVSDSEAVSMFGNEATKLVEEGLVLAKEHLERGQPKELMPYKYSQLFFDTPLNAYRFYSLYSKRGDDDFFSSYLSDQELKSIFGKIDKPLLCLYSGADEFVPEKIDKELLLKRFSEATPNGLWSKNSKVISGALHNLGDGSPVKPIFKIYLIMAVGFYLARKNILTVDTSRNISSIALNVLIPSISFQKIVTNINNTMIKEIATIVIVGFFMMFSQALIIFGVGVAAGCPRNWWGGLILCGLLPNISDLPIAYLQTMETAGIFANVDLGVSFVMIYLCLQMIIQFPAGSYRLVEWDFKTERLMQQKSDKEKGADGANDIGDLEQCVNIDGDSVNYNIGNNENNQNNDNDNDDNNDNHNVNDADQGHNTSSHSSLSKELHQIPGSNNIPNVIVGATDSSTMLSSIDSESLNSNASRLTPRSSNFHELAHQASIVRKTTQNSGNDLRRNISHISNISMLQNDKIDQPPEDLNDIVRVYSKYNNSAVAPDVPTPQTSKTIQSELKKSINLKKIGKNEQKFQHKFISSIKKIDWKSTIKETLTLS</sequence>
<dbReference type="PANTHER" id="PTHR31591">
    <property type="entry name" value="UPF0613 PROTEIN PB24D3.06C"/>
    <property type="match status" value="1"/>
</dbReference>
<evidence type="ECO:0000256" key="1">
    <source>
        <dbReference type="ARBA" id="ARBA00004141"/>
    </source>
</evidence>
<keyword evidence="4 6" id="KW-0472">Membrane</keyword>
<keyword evidence="2 6" id="KW-0812">Transmembrane</keyword>
<dbReference type="Pfam" id="PF03547">
    <property type="entry name" value="Mem_trans"/>
    <property type="match status" value="1"/>
</dbReference>
<name>A0A1Z8JH72_PICKU</name>
<dbReference type="Proteomes" id="UP000195871">
    <property type="component" value="Unassembled WGS sequence"/>
</dbReference>
<evidence type="ECO:0000256" key="2">
    <source>
        <dbReference type="ARBA" id="ARBA00022692"/>
    </source>
</evidence>
<protein>
    <submittedName>
        <fullName evidence="7">Uncharacterized protein</fullName>
    </submittedName>
</protein>
<evidence type="ECO:0000256" key="3">
    <source>
        <dbReference type="ARBA" id="ARBA00022989"/>
    </source>
</evidence>
<dbReference type="InterPro" id="IPR013744">
    <property type="entry name" value="SidJ"/>
</dbReference>
<dbReference type="InterPro" id="IPR029058">
    <property type="entry name" value="AB_hydrolase_fold"/>
</dbReference>
<feature type="transmembrane region" description="Helical" evidence="6">
    <location>
        <begin position="346"/>
        <end position="371"/>
    </location>
</feature>
<dbReference type="GO" id="GO:0016020">
    <property type="term" value="C:membrane"/>
    <property type="evidence" value="ECO:0007669"/>
    <property type="project" value="UniProtKB-SubCell"/>
</dbReference>
<dbReference type="GO" id="GO:0055085">
    <property type="term" value="P:transmembrane transport"/>
    <property type="evidence" value="ECO:0007669"/>
    <property type="project" value="InterPro"/>
</dbReference>
<evidence type="ECO:0000256" key="5">
    <source>
        <dbReference type="SAM" id="MobiDB-lite"/>
    </source>
</evidence>
<dbReference type="Gene3D" id="3.40.50.1820">
    <property type="entry name" value="alpha/beta hydrolase"/>
    <property type="match status" value="1"/>
</dbReference>
<feature type="transmembrane region" description="Helical" evidence="6">
    <location>
        <begin position="377"/>
        <end position="398"/>
    </location>
</feature>
<keyword evidence="3 6" id="KW-1133">Transmembrane helix</keyword>
<reference evidence="7 8" key="1">
    <citation type="submission" date="2017-05" db="EMBL/GenBank/DDBJ databases">
        <title>The Genome Sequence of Candida krusei Ckrusei653.</title>
        <authorList>
            <person name="Cuomo C."/>
            <person name="Forche A."/>
            <person name="Young S."/>
            <person name="Abouelleil A."/>
            <person name="Cao P."/>
            <person name="Chapman S."/>
            <person name="Cusick C."/>
            <person name="Shea T."/>
            <person name="Nusbaum C."/>
            <person name="Birren B."/>
        </authorList>
    </citation>
    <scope>NUCLEOTIDE SEQUENCE [LARGE SCALE GENOMIC DNA]</scope>
    <source>
        <strain evidence="7 8">Ckrusei653</strain>
    </source>
</reference>
<gene>
    <name evidence="7" type="ORF">CAS74_005049</name>
</gene>
<proteinExistence type="predicted"/>
<dbReference type="EMBL" id="NHMM01000010">
    <property type="protein sequence ID" value="OUT19928.1"/>
    <property type="molecule type" value="Genomic_DNA"/>
</dbReference>
<feature type="compositionally biased region" description="Low complexity" evidence="5">
    <location>
        <begin position="478"/>
        <end position="491"/>
    </location>
</feature>
<dbReference type="InterPro" id="IPR004776">
    <property type="entry name" value="Mem_transp_PIN-like"/>
</dbReference>
<evidence type="ECO:0000256" key="4">
    <source>
        <dbReference type="ARBA" id="ARBA00023136"/>
    </source>
</evidence>
<feature type="compositionally biased region" description="Basic and acidic residues" evidence="5">
    <location>
        <begin position="498"/>
        <end position="508"/>
    </location>
</feature>
<dbReference type="VEuPathDB" id="FungiDB:C5L36_0B00780"/>
<feature type="region of interest" description="Disordered" evidence="5">
    <location>
        <begin position="477"/>
        <end position="534"/>
    </location>
</feature>
<dbReference type="Pfam" id="PF08538">
    <property type="entry name" value="DUF1749"/>
    <property type="match status" value="1"/>
</dbReference>
<organism evidence="7 8">
    <name type="scientific">Pichia kudriavzevii</name>
    <name type="common">Yeast</name>
    <name type="synonym">Issatchenkia orientalis</name>
    <dbReference type="NCBI Taxonomy" id="4909"/>
    <lineage>
        <taxon>Eukaryota</taxon>
        <taxon>Fungi</taxon>
        <taxon>Dikarya</taxon>
        <taxon>Ascomycota</taxon>
        <taxon>Saccharomycotina</taxon>
        <taxon>Pichiomycetes</taxon>
        <taxon>Pichiales</taxon>
        <taxon>Pichiaceae</taxon>
        <taxon>Pichia</taxon>
    </lineage>
</organism>
<evidence type="ECO:0000313" key="7">
    <source>
        <dbReference type="EMBL" id="OUT19928.1"/>
    </source>
</evidence>
<evidence type="ECO:0000313" key="8">
    <source>
        <dbReference type="Proteomes" id="UP000195871"/>
    </source>
</evidence>
<dbReference type="PANTHER" id="PTHR31591:SF1">
    <property type="entry name" value="UPF0613 PROTEIN PB24D3.06C"/>
    <property type="match status" value="1"/>
</dbReference>
<evidence type="ECO:0000256" key="6">
    <source>
        <dbReference type="SAM" id="Phobius"/>
    </source>
</evidence>
<accession>A0A1Z8JH72</accession>
<dbReference type="SUPFAM" id="SSF53474">
    <property type="entry name" value="alpha/beta-Hydrolases"/>
    <property type="match status" value="1"/>
</dbReference>
<dbReference type="VEuPathDB" id="FungiDB:C5L36_0B00790"/>
<dbReference type="AlphaFoldDB" id="A0A1Z8JH72"/>
<comment type="caution">
    <text evidence="7">The sequence shown here is derived from an EMBL/GenBank/DDBJ whole genome shotgun (WGS) entry which is preliminary data.</text>
</comment>
<comment type="subcellular location">
    <subcellularLocation>
        <location evidence="1">Membrane</location>
        <topology evidence="1">Multi-pass membrane protein</topology>
    </subcellularLocation>
</comment>